<dbReference type="PANTHER" id="PTHR24421:SF61">
    <property type="entry name" value="OXYGEN SENSOR HISTIDINE KINASE NREB"/>
    <property type="match status" value="1"/>
</dbReference>
<feature type="compositionally biased region" description="Basic and acidic residues" evidence="16">
    <location>
        <begin position="414"/>
        <end position="428"/>
    </location>
</feature>
<evidence type="ECO:0000256" key="16">
    <source>
        <dbReference type="SAM" id="MobiDB-lite"/>
    </source>
</evidence>
<evidence type="ECO:0000313" key="19">
    <source>
        <dbReference type="EMBL" id="UQN30715.1"/>
    </source>
</evidence>
<dbReference type="InterPro" id="IPR036890">
    <property type="entry name" value="HATPase_C_sf"/>
</dbReference>
<dbReference type="InterPro" id="IPR004358">
    <property type="entry name" value="Sig_transdc_His_kin-like_C"/>
</dbReference>
<dbReference type="CDD" id="cd16917">
    <property type="entry name" value="HATPase_UhpB-NarQ-NarX-like"/>
    <property type="match status" value="1"/>
</dbReference>
<evidence type="ECO:0000256" key="1">
    <source>
        <dbReference type="ARBA" id="ARBA00000085"/>
    </source>
</evidence>
<feature type="transmembrane region" description="Helical" evidence="17">
    <location>
        <begin position="12"/>
        <end position="33"/>
    </location>
</feature>
<comment type="subcellular location">
    <subcellularLocation>
        <location evidence="3">Cytoplasm</location>
    </subcellularLocation>
</comment>
<dbReference type="Pfam" id="PF07730">
    <property type="entry name" value="HisKA_3"/>
    <property type="match status" value="1"/>
</dbReference>
<keyword evidence="9 19" id="KW-0418">Kinase</keyword>
<dbReference type="EC" id="2.7.13.3" evidence="4"/>
<evidence type="ECO:0000256" key="12">
    <source>
        <dbReference type="ARBA" id="ARBA00023014"/>
    </source>
</evidence>
<feature type="transmembrane region" description="Helical" evidence="17">
    <location>
        <begin position="111"/>
        <end position="137"/>
    </location>
</feature>
<accession>A0ABY4NBJ4</accession>
<feature type="coiled-coil region" evidence="15">
    <location>
        <begin position="163"/>
        <end position="207"/>
    </location>
</feature>
<feature type="region of interest" description="Disordered" evidence="16">
    <location>
        <begin position="401"/>
        <end position="428"/>
    </location>
</feature>
<dbReference type="GO" id="GO:0016301">
    <property type="term" value="F:kinase activity"/>
    <property type="evidence" value="ECO:0007669"/>
    <property type="project" value="UniProtKB-KW"/>
</dbReference>
<evidence type="ECO:0000256" key="4">
    <source>
        <dbReference type="ARBA" id="ARBA00012438"/>
    </source>
</evidence>
<evidence type="ECO:0000313" key="20">
    <source>
        <dbReference type="Proteomes" id="UP001055868"/>
    </source>
</evidence>
<dbReference type="InterPro" id="IPR003594">
    <property type="entry name" value="HATPase_dom"/>
</dbReference>
<evidence type="ECO:0000256" key="13">
    <source>
        <dbReference type="ARBA" id="ARBA00024827"/>
    </source>
</evidence>
<keyword evidence="6" id="KW-0479">Metal-binding</keyword>
<feature type="transmembrane region" description="Helical" evidence="17">
    <location>
        <begin position="82"/>
        <end position="104"/>
    </location>
</feature>
<dbReference type="EMBL" id="CP097218">
    <property type="protein sequence ID" value="UQN30715.1"/>
    <property type="molecule type" value="Genomic_DNA"/>
</dbReference>
<reference evidence="19" key="1">
    <citation type="submission" date="2022-05" db="EMBL/GenBank/DDBJ databases">
        <title>Genomic analysis of Brachybacterium sp. CBA3104.</title>
        <authorList>
            <person name="Roh S.W."/>
            <person name="Kim Y.B."/>
            <person name="Kim Y."/>
        </authorList>
    </citation>
    <scope>NUCLEOTIDE SEQUENCE</scope>
    <source>
        <strain evidence="19">CBA3104</strain>
    </source>
</reference>
<proteinExistence type="predicted"/>
<name>A0ABY4NBJ4_9MICO</name>
<keyword evidence="10" id="KW-0408">Iron</keyword>
<keyword evidence="8" id="KW-0808">Transferase</keyword>
<evidence type="ECO:0000256" key="6">
    <source>
        <dbReference type="ARBA" id="ARBA00022485"/>
    </source>
</evidence>
<comment type="catalytic activity">
    <reaction evidence="1">
        <text>ATP + protein L-histidine = ADP + protein N-phospho-L-histidine.</text>
        <dbReference type="EC" id="2.7.13.3"/>
    </reaction>
</comment>
<dbReference type="InterPro" id="IPR050482">
    <property type="entry name" value="Sensor_HK_TwoCompSys"/>
</dbReference>
<comment type="cofactor">
    <cofactor evidence="2">
        <name>[4Fe-4S] cluster</name>
        <dbReference type="ChEBI" id="CHEBI:49883"/>
    </cofactor>
</comment>
<keyword evidence="20" id="KW-1185">Reference proteome</keyword>
<dbReference type="InterPro" id="IPR011712">
    <property type="entry name" value="Sig_transdc_His_kin_sub3_dim/P"/>
</dbReference>
<feature type="transmembrane region" description="Helical" evidence="17">
    <location>
        <begin position="143"/>
        <end position="166"/>
    </location>
</feature>
<evidence type="ECO:0000256" key="5">
    <source>
        <dbReference type="ARBA" id="ARBA00017322"/>
    </source>
</evidence>
<gene>
    <name evidence="19" type="ORF">M4486_05275</name>
</gene>
<evidence type="ECO:0000256" key="14">
    <source>
        <dbReference type="ARBA" id="ARBA00030800"/>
    </source>
</evidence>
<protein>
    <recommendedName>
        <fullName evidence="5">Oxygen sensor histidine kinase NreB</fullName>
        <ecNumber evidence="4">2.7.13.3</ecNumber>
    </recommendedName>
    <alternativeName>
        <fullName evidence="14">Nitrogen regulation protein B</fullName>
    </alternativeName>
</protein>
<feature type="domain" description="Histidine kinase/HSP90-like ATPase" evidence="18">
    <location>
        <begin position="310"/>
        <end position="405"/>
    </location>
</feature>
<evidence type="ECO:0000256" key="11">
    <source>
        <dbReference type="ARBA" id="ARBA00023012"/>
    </source>
</evidence>
<keyword evidence="17" id="KW-1133">Transmembrane helix</keyword>
<dbReference type="SMART" id="SM00387">
    <property type="entry name" value="HATPase_c"/>
    <property type="match status" value="1"/>
</dbReference>
<keyword evidence="17" id="KW-0472">Membrane</keyword>
<evidence type="ECO:0000259" key="18">
    <source>
        <dbReference type="SMART" id="SM00387"/>
    </source>
</evidence>
<keyword evidence="12" id="KW-0411">Iron-sulfur</keyword>
<dbReference type="Proteomes" id="UP001055868">
    <property type="component" value="Chromosome"/>
</dbReference>
<keyword evidence="11" id="KW-0902">Two-component regulatory system</keyword>
<evidence type="ECO:0000256" key="7">
    <source>
        <dbReference type="ARBA" id="ARBA00022490"/>
    </source>
</evidence>
<keyword evidence="15" id="KW-0175">Coiled coil</keyword>
<dbReference type="RefSeq" id="WP_249480132.1">
    <property type="nucleotide sequence ID" value="NZ_CP097218.1"/>
</dbReference>
<dbReference type="InterPro" id="IPR017205">
    <property type="entry name" value="Sig_transdc_His_kinase_ChrS"/>
</dbReference>
<dbReference type="PRINTS" id="PR00344">
    <property type="entry name" value="BCTRLSENSOR"/>
</dbReference>
<dbReference type="SUPFAM" id="SSF55874">
    <property type="entry name" value="ATPase domain of HSP90 chaperone/DNA topoisomerase II/histidine kinase"/>
    <property type="match status" value="1"/>
</dbReference>
<organism evidence="19 20">
    <name type="scientific">Brachybacterium kimchii</name>
    <dbReference type="NCBI Taxonomy" id="2942909"/>
    <lineage>
        <taxon>Bacteria</taxon>
        <taxon>Bacillati</taxon>
        <taxon>Actinomycetota</taxon>
        <taxon>Actinomycetes</taxon>
        <taxon>Micrococcales</taxon>
        <taxon>Dermabacteraceae</taxon>
        <taxon>Brachybacterium</taxon>
    </lineage>
</organism>
<keyword evidence="7" id="KW-0963">Cytoplasm</keyword>
<dbReference type="PANTHER" id="PTHR24421">
    <property type="entry name" value="NITRATE/NITRITE SENSOR PROTEIN NARX-RELATED"/>
    <property type="match status" value="1"/>
</dbReference>
<sequence>MPERVLPSRTPYALALRWLVHVLLYLLVVVVALRTLGDLPSASALARLVLLLVLVSVYSIGARRTAGRGADHRGSWRALGHLLPAVLAWAACLALTPDATWIAFGLDFAVLYALPLAGGIVGLVLVTAIAVGGFAAWQGALPVAGVVGPVIGALVALAVVLAVRALQEEIDERTRLARDLLAAQEDLARTQREAARAEERTRIARELHDTVAQSALSIQMLLDASRTALEGGDSPTALGHLGEARRTAALTSRQTRSFVDQDAADEREGMGLEERLRAVIDESAPAAGASPVVSLRCELDPGTPGLVPERTASGLERILRSLLGNVLQHADAARAVATLSVQDGDLVLDVVDDGVGMAPGSPEGAAEGFGLRTVRARARALGGAMALESAPGEGTAVQVRVPLGAPPTRAGAADGHDERTTNEEGEQR</sequence>
<evidence type="ECO:0000256" key="15">
    <source>
        <dbReference type="SAM" id="Coils"/>
    </source>
</evidence>
<dbReference type="Gene3D" id="1.20.5.1930">
    <property type="match status" value="1"/>
</dbReference>
<evidence type="ECO:0000256" key="2">
    <source>
        <dbReference type="ARBA" id="ARBA00001966"/>
    </source>
</evidence>
<dbReference type="Pfam" id="PF02518">
    <property type="entry name" value="HATPase_c"/>
    <property type="match status" value="1"/>
</dbReference>
<dbReference type="PIRSF" id="PIRSF037434">
    <property type="entry name" value="STHK_ChrS"/>
    <property type="match status" value="1"/>
</dbReference>
<evidence type="ECO:0000256" key="8">
    <source>
        <dbReference type="ARBA" id="ARBA00022679"/>
    </source>
</evidence>
<evidence type="ECO:0000256" key="3">
    <source>
        <dbReference type="ARBA" id="ARBA00004496"/>
    </source>
</evidence>
<evidence type="ECO:0000256" key="9">
    <source>
        <dbReference type="ARBA" id="ARBA00022777"/>
    </source>
</evidence>
<evidence type="ECO:0000256" key="10">
    <source>
        <dbReference type="ARBA" id="ARBA00023004"/>
    </source>
</evidence>
<keyword evidence="17" id="KW-0812">Transmembrane</keyword>
<evidence type="ECO:0000256" key="17">
    <source>
        <dbReference type="SAM" id="Phobius"/>
    </source>
</evidence>
<feature type="transmembrane region" description="Helical" evidence="17">
    <location>
        <begin position="45"/>
        <end position="62"/>
    </location>
</feature>
<comment type="function">
    <text evidence="13">Member of the two-component regulatory system NreB/NreC involved in the control of dissimilatory nitrate/nitrite reduction in response to oxygen. NreB functions as a direct oxygen sensor histidine kinase which is autophosphorylated, in the absence of oxygen, probably at the conserved histidine residue, and transfers its phosphate group probably to a conserved aspartate residue of NreC. NreB/NreC activates the expression of the nitrate (narGHJI) and nitrite (nir) reductase operons, as well as the putative nitrate transporter gene narT.</text>
</comment>
<keyword evidence="6" id="KW-0004">4Fe-4S</keyword>
<dbReference type="Gene3D" id="3.30.565.10">
    <property type="entry name" value="Histidine kinase-like ATPase, C-terminal domain"/>
    <property type="match status" value="1"/>
</dbReference>